<dbReference type="CDD" id="cd17538">
    <property type="entry name" value="REC_D1_PleD-like"/>
    <property type="match status" value="1"/>
</dbReference>
<dbReference type="InterPro" id="IPR029787">
    <property type="entry name" value="Nucleotide_cyclase"/>
</dbReference>
<dbReference type="Gene3D" id="3.30.70.270">
    <property type="match status" value="1"/>
</dbReference>
<dbReference type="SUPFAM" id="SSF52172">
    <property type="entry name" value="CheY-like"/>
    <property type="match status" value="2"/>
</dbReference>
<dbReference type="InterPro" id="IPR043128">
    <property type="entry name" value="Rev_trsase/Diguanyl_cyclase"/>
</dbReference>
<name>A0A248JWG6_9PROT</name>
<protein>
    <recommendedName>
        <fullName evidence="1">diguanylate cyclase</fullName>
        <ecNumber evidence="1">2.7.7.65</ecNumber>
    </recommendedName>
</protein>
<dbReference type="Proteomes" id="UP000197153">
    <property type="component" value="Chromosome 2"/>
</dbReference>
<feature type="domain" description="Response regulatory" evidence="4">
    <location>
        <begin position="4"/>
        <end position="120"/>
    </location>
</feature>
<feature type="domain" description="GGDEF" evidence="5">
    <location>
        <begin position="323"/>
        <end position="464"/>
    </location>
</feature>
<feature type="modified residue" description="4-aspartylphosphate" evidence="3">
    <location>
        <position position="53"/>
    </location>
</feature>
<dbReference type="SUPFAM" id="SSF55073">
    <property type="entry name" value="Nucleotide cyclase"/>
    <property type="match status" value="1"/>
</dbReference>
<dbReference type="PROSITE" id="PS50110">
    <property type="entry name" value="RESPONSE_REGULATORY"/>
    <property type="match status" value="2"/>
</dbReference>
<dbReference type="PANTHER" id="PTHR45138:SF9">
    <property type="entry name" value="DIGUANYLATE CYCLASE DGCM-RELATED"/>
    <property type="match status" value="1"/>
</dbReference>
<dbReference type="FunFam" id="3.40.50.2300:FF:000574">
    <property type="entry name" value="Response regulator PleD"/>
    <property type="match status" value="1"/>
</dbReference>
<dbReference type="KEGG" id="nao:Y958_19545"/>
<dbReference type="PANTHER" id="PTHR45138">
    <property type="entry name" value="REGULATORY COMPONENTS OF SENSORY TRANSDUCTION SYSTEM"/>
    <property type="match status" value="1"/>
</dbReference>
<dbReference type="GO" id="GO:0052621">
    <property type="term" value="F:diguanylate cyclase activity"/>
    <property type="evidence" value="ECO:0007669"/>
    <property type="project" value="UniProtKB-EC"/>
</dbReference>
<gene>
    <name evidence="6" type="ORF">Y958_19545</name>
</gene>
<evidence type="ECO:0000256" key="2">
    <source>
        <dbReference type="ARBA" id="ARBA00034247"/>
    </source>
</evidence>
<dbReference type="FunFam" id="3.30.70.270:FF:000001">
    <property type="entry name" value="Diguanylate cyclase domain protein"/>
    <property type="match status" value="1"/>
</dbReference>
<dbReference type="AlphaFoldDB" id="A0A248JWG6"/>
<accession>A0A248JWG6</accession>
<evidence type="ECO:0000256" key="1">
    <source>
        <dbReference type="ARBA" id="ARBA00012528"/>
    </source>
</evidence>
<dbReference type="SMART" id="SM00267">
    <property type="entry name" value="GGDEF"/>
    <property type="match status" value="1"/>
</dbReference>
<dbReference type="InterPro" id="IPR050469">
    <property type="entry name" value="Diguanylate_Cyclase"/>
</dbReference>
<organism evidence="6 7">
    <name type="scientific">Nitrospirillum viridazoti CBAmc</name>
    <dbReference type="NCBI Taxonomy" id="1441467"/>
    <lineage>
        <taxon>Bacteria</taxon>
        <taxon>Pseudomonadati</taxon>
        <taxon>Pseudomonadota</taxon>
        <taxon>Alphaproteobacteria</taxon>
        <taxon>Rhodospirillales</taxon>
        <taxon>Azospirillaceae</taxon>
        <taxon>Nitrospirillum</taxon>
        <taxon>Nitrospirillum viridazoti</taxon>
    </lineage>
</organism>
<dbReference type="EC" id="2.7.7.65" evidence="1"/>
<feature type="domain" description="Response regulatory" evidence="4">
    <location>
        <begin position="157"/>
        <end position="273"/>
    </location>
</feature>
<sequence>MSARVLVVDDVLPNVKLLAAKLTREYFDVITASSGPEALEKIKAQAPDIVLLDVMMPGMDGFEVCERIRSDPAIMHIPVVMVTALSDIADRVRGLEAGADDFLTKPVNDVALFARVRSLVRLKMMMDEWRLRESTSGQLGMLVSTDSMHNQSAEGANVLVVEDSSIDLDKITETLGRDRGRVVAADTCATGLEQALAGDFDFIVISLTLMREDGLRLCSQLRSQEKTRQVPVLLVADETDIDRVAKGLELGANDYLIKPIDRNELMARARTQIRRKRYQDRLRANYEQSLSLALTDSLTGLFNRRYLSAHLPRLLDRGGDNHKPVAALLFDIDHFKVVNDTYGHGVGDEVLKEVALRASRNLRNFDLVARLGGEEFVVVMPDTDLAAGVLVAERLRRRIGETPFNVTTEGGEITVTISVGVAVAAGAQGPDGRMETGDSLLRRADMALYEAKRAGRNRVVTDSSLDAAPLSHADAPDLSLPG</sequence>
<evidence type="ECO:0000259" key="5">
    <source>
        <dbReference type="PROSITE" id="PS50887"/>
    </source>
</evidence>
<dbReference type="GO" id="GO:0005886">
    <property type="term" value="C:plasma membrane"/>
    <property type="evidence" value="ECO:0007669"/>
    <property type="project" value="TreeGrafter"/>
</dbReference>
<dbReference type="Pfam" id="PF00072">
    <property type="entry name" value="Response_reg"/>
    <property type="match status" value="2"/>
</dbReference>
<evidence type="ECO:0000259" key="4">
    <source>
        <dbReference type="PROSITE" id="PS50110"/>
    </source>
</evidence>
<dbReference type="RefSeq" id="WP_040845324.1">
    <property type="nucleotide sequence ID" value="NZ_CP022111.1"/>
</dbReference>
<dbReference type="InterPro" id="IPR011006">
    <property type="entry name" value="CheY-like_superfamily"/>
</dbReference>
<dbReference type="GO" id="GO:1902201">
    <property type="term" value="P:negative regulation of bacterial-type flagellum-dependent cell motility"/>
    <property type="evidence" value="ECO:0007669"/>
    <property type="project" value="TreeGrafter"/>
</dbReference>
<dbReference type="NCBIfam" id="NF007135">
    <property type="entry name" value="PRK09581.1"/>
    <property type="match status" value="1"/>
</dbReference>
<dbReference type="EMBL" id="CP022111">
    <property type="protein sequence ID" value="ASG23057.1"/>
    <property type="molecule type" value="Genomic_DNA"/>
</dbReference>
<dbReference type="GO" id="GO:0043709">
    <property type="term" value="P:cell adhesion involved in single-species biofilm formation"/>
    <property type="evidence" value="ECO:0007669"/>
    <property type="project" value="TreeGrafter"/>
</dbReference>
<proteinExistence type="predicted"/>
<keyword evidence="3" id="KW-0597">Phosphoprotein</keyword>
<evidence type="ECO:0000313" key="6">
    <source>
        <dbReference type="EMBL" id="ASG23057.1"/>
    </source>
</evidence>
<dbReference type="PROSITE" id="PS50887">
    <property type="entry name" value="GGDEF"/>
    <property type="match status" value="1"/>
</dbReference>
<dbReference type="Pfam" id="PF00990">
    <property type="entry name" value="GGDEF"/>
    <property type="match status" value="1"/>
</dbReference>
<reference evidence="6 7" key="1">
    <citation type="submission" date="2017-06" db="EMBL/GenBank/DDBJ databases">
        <title>Complete genome sequence of Nitrospirillum amazonense strain CBAmC, an endophytic nitrogen-fixing and plant growth-promoting bacterium, isolated from sugarcane.</title>
        <authorList>
            <person name="Schwab S."/>
            <person name="dos Santos Teixeira K.R."/>
            <person name="Simoes Araujo J.L."/>
            <person name="Soares Vidal M."/>
            <person name="Borges de Freitas H.R."/>
            <person name="Rivello Crivelaro A.L."/>
            <person name="Bueno de Camargo Nunes A."/>
            <person name="dos Santos C.M."/>
            <person name="Palmeira da Silva Rosa D."/>
            <person name="da Silva Padilha D."/>
            <person name="da Silva E."/>
            <person name="Araujo Terra L."/>
            <person name="Soares Mendes V."/>
            <person name="Farinelli L."/>
            <person name="Magalhaes Cruz L."/>
            <person name="Baldani J.I."/>
        </authorList>
    </citation>
    <scope>NUCLEOTIDE SEQUENCE [LARGE SCALE GENOMIC DNA]</scope>
    <source>
        <strain evidence="6 7">CBAmC</strain>
    </source>
</reference>
<evidence type="ECO:0000256" key="3">
    <source>
        <dbReference type="PROSITE-ProRule" id="PRU00169"/>
    </source>
</evidence>
<keyword evidence="7" id="KW-1185">Reference proteome</keyword>
<dbReference type="GO" id="GO:0000160">
    <property type="term" value="P:phosphorelay signal transduction system"/>
    <property type="evidence" value="ECO:0007669"/>
    <property type="project" value="InterPro"/>
</dbReference>
<comment type="catalytic activity">
    <reaction evidence="2">
        <text>2 GTP = 3',3'-c-di-GMP + 2 diphosphate</text>
        <dbReference type="Rhea" id="RHEA:24898"/>
        <dbReference type="ChEBI" id="CHEBI:33019"/>
        <dbReference type="ChEBI" id="CHEBI:37565"/>
        <dbReference type="ChEBI" id="CHEBI:58805"/>
        <dbReference type="EC" id="2.7.7.65"/>
    </reaction>
</comment>
<dbReference type="InterPro" id="IPR000160">
    <property type="entry name" value="GGDEF_dom"/>
</dbReference>
<dbReference type="NCBIfam" id="TIGR00254">
    <property type="entry name" value="GGDEF"/>
    <property type="match status" value="1"/>
</dbReference>
<dbReference type="CDD" id="cd01949">
    <property type="entry name" value="GGDEF"/>
    <property type="match status" value="1"/>
</dbReference>
<dbReference type="Gene3D" id="3.40.50.2300">
    <property type="match status" value="2"/>
</dbReference>
<evidence type="ECO:0000313" key="7">
    <source>
        <dbReference type="Proteomes" id="UP000197153"/>
    </source>
</evidence>
<dbReference type="InterPro" id="IPR001789">
    <property type="entry name" value="Sig_transdc_resp-reg_receiver"/>
</dbReference>
<comment type="caution">
    <text evidence="3">Lacks conserved residue(s) required for the propagation of feature annotation.</text>
</comment>
<dbReference type="SMART" id="SM00448">
    <property type="entry name" value="REC"/>
    <property type="match status" value="2"/>
</dbReference>